<evidence type="ECO:0000313" key="2">
    <source>
        <dbReference type="EMBL" id="KYN41785.1"/>
    </source>
</evidence>
<feature type="region of interest" description="Disordered" evidence="1">
    <location>
        <begin position="852"/>
        <end position="871"/>
    </location>
</feature>
<dbReference type="Proteomes" id="UP000078541">
    <property type="component" value="Unassembled WGS sequence"/>
</dbReference>
<sequence length="1197" mass="137621">MCSHESITWTITDNAVTDRMLENSLIHKFRQSRKIRKKTKLLNTEINKHCGVTNYLHYVELKTNVTRNLVKDTDTSDSSSLSDVDYDIIYNSSKRAKYKARNFQNYVSISEKNYESCNRRTIIHKEKSRNTERKVQVRRSPRLNPAVSEKCINTGWQEIINKNNSVLRKRSYTNVSNNKRNILRSNDCIHLKAQSNKESLSPQLDSQIGSTSSIMKSGNKYVRQNHEYFDTNTIDNKLSSEDNTISNKTKSVSKRKVQNKKDQSTTINESNIELDSHGLHHHSSLLQSTSLENNTNADNELNSLVKSKDNKSTVVIENSINAKNCNSAYINYKPKLLKDVKRNLIPVIEKANSINNSKDITDKNIGGELSYDQLLPDITNFDRHYSTPLKKIQTNVPNKDSSSDVLQDQQKDSGIDEDSQDKLVKKSNKTPINQNMEKITKKIFISSLGLKKTDEVFETMEDSEEIVKDPQFNDILREQINKEERTPSGEEEMKNSSQLNQINTNVETNEEDENSVKAKDSNDIQKQQLLSPKQDCMKEAHSKPCSLIQEEEDDRIINRIMKIAKDLAEEEKEEDISFQLKEDNANVDEEVPSINHKEKQNSKEEKESSGEKIKNFSQLNQIGTEIHSINHEDRTHFVKSENSLDVQQVLSPKENHIKDVHPKSNTNILDENNRQTNDEKEVNNFFQLNQVDKNTKRHLINQEDNTCMKQDTHDTQKHQTSLPKITSTEILNKKYKLIYKKNDVKSNIEQIDKIDSTNISDENPSIRKNILIHCPDIVDHNTDNLQETAVNEEEIETPMTLETDNEEDNMNYMSPQTKKRLQQLARLTLVVNSDSNESDDAYVITKTSQKDIDSSNMNHCSEDDNLSNDKINYAPKQTETDISYRENICIRKEATSAVEEVKLDLTNTKEDIKKTKSLISCTYENNDSLQSATNKNSLQEMPNCENVHNDNQSQENLIESLQLTVSDNDVSCNSKKSVNEFQKRKKSMLDKENICTKSNQNEEAISTEFKTRHESEHKQSIQASINTHLNSSCQYRSRNLQQLIEDQDLFVETIPASFTLTDLSEDEEAFILNIPSKVLQSNLQGQVLILKKKSIKLNESKYRIICKEIGTISCIFATGKKRKPYKIINIKNISTITVREKLPQDSRQSDVLNSNDTVSFVPKTLNKNQQTDIRRNSKLLKISNKKRKREESSDPET</sequence>
<reference evidence="2 3" key="1">
    <citation type="submission" date="2016-03" db="EMBL/GenBank/DDBJ databases">
        <title>Trachymyrmex septentrionalis WGS genome.</title>
        <authorList>
            <person name="Nygaard S."/>
            <person name="Hu H."/>
            <person name="Boomsma J."/>
            <person name="Zhang G."/>
        </authorList>
    </citation>
    <scope>NUCLEOTIDE SEQUENCE [LARGE SCALE GENOMIC DNA]</scope>
    <source>
        <strain evidence="2">Tsep2-gDNA-1</strain>
        <tissue evidence="2">Whole body</tissue>
    </source>
</reference>
<keyword evidence="3" id="KW-1185">Reference proteome</keyword>
<feature type="region of interest" description="Disordered" evidence="1">
    <location>
        <begin position="240"/>
        <end position="270"/>
    </location>
</feature>
<protein>
    <submittedName>
        <fullName evidence="2">Uncharacterized protein</fullName>
    </submittedName>
</protein>
<name>A0A195FM56_9HYME</name>
<feature type="compositionally biased region" description="Polar residues" evidence="1">
    <location>
        <begin position="240"/>
        <end position="250"/>
    </location>
</feature>
<gene>
    <name evidence="2" type="ORF">ALC56_03715</name>
</gene>
<dbReference type="STRING" id="34720.A0A195FM56"/>
<feature type="region of interest" description="Disordered" evidence="1">
    <location>
        <begin position="1178"/>
        <end position="1197"/>
    </location>
</feature>
<dbReference type="OrthoDB" id="7611408at2759"/>
<feature type="compositionally biased region" description="Polar residues" evidence="1">
    <location>
        <begin position="392"/>
        <end position="408"/>
    </location>
</feature>
<accession>A0A195FM56</accession>
<feature type="compositionally biased region" description="Basic and acidic residues" evidence="1">
    <location>
        <begin position="409"/>
        <end position="424"/>
    </location>
</feature>
<feature type="region of interest" description="Disordered" evidence="1">
    <location>
        <begin position="582"/>
        <end position="614"/>
    </location>
</feature>
<organism evidence="2 3">
    <name type="scientific">Trachymyrmex septentrionalis</name>
    <dbReference type="NCBI Taxonomy" id="34720"/>
    <lineage>
        <taxon>Eukaryota</taxon>
        <taxon>Metazoa</taxon>
        <taxon>Ecdysozoa</taxon>
        <taxon>Arthropoda</taxon>
        <taxon>Hexapoda</taxon>
        <taxon>Insecta</taxon>
        <taxon>Pterygota</taxon>
        <taxon>Neoptera</taxon>
        <taxon>Endopterygota</taxon>
        <taxon>Hymenoptera</taxon>
        <taxon>Apocrita</taxon>
        <taxon>Aculeata</taxon>
        <taxon>Formicoidea</taxon>
        <taxon>Formicidae</taxon>
        <taxon>Myrmicinae</taxon>
        <taxon>Trachymyrmex</taxon>
    </lineage>
</organism>
<dbReference type="AlphaFoldDB" id="A0A195FM56"/>
<evidence type="ECO:0000313" key="3">
    <source>
        <dbReference type="Proteomes" id="UP000078541"/>
    </source>
</evidence>
<dbReference type="KEGG" id="tsep:108746436"/>
<proteinExistence type="predicted"/>
<feature type="compositionally biased region" description="Basic and acidic residues" evidence="1">
    <location>
        <begin position="595"/>
        <end position="614"/>
    </location>
</feature>
<evidence type="ECO:0000256" key="1">
    <source>
        <dbReference type="SAM" id="MobiDB-lite"/>
    </source>
</evidence>
<feature type="region of interest" description="Disordered" evidence="1">
    <location>
        <begin position="391"/>
        <end position="431"/>
    </location>
</feature>
<dbReference type="EMBL" id="KQ981424">
    <property type="protein sequence ID" value="KYN41785.1"/>
    <property type="molecule type" value="Genomic_DNA"/>
</dbReference>